<dbReference type="Proteomes" id="UP001597399">
    <property type="component" value="Unassembled WGS sequence"/>
</dbReference>
<reference evidence="5" key="1">
    <citation type="journal article" date="2019" name="Int. J. Syst. Evol. Microbiol.">
        <title>The Global Catalogue of Microorganisms (GCM) 10K type strain sequencing project: providing services to taxonomists for standard genome sequencing and annotation.</title>
        <authorList>
            <consortium name="The Broad Institute Genomics Platform"/>
            <consortium name="The Broad Institute Genome Sequencing Center for Infectious Disease"/>
            <person name="Wu L."/>
            <person name="Ma J."/>
        </authorList>
    </citation>
    <scope>NUCLEOTIDE SEQUENCE [LARGE SCALE GENOMIC DNA]</scope>
    <source>
        <strain evidence="5">TISTR 2466</strain>
    </source>
</reference>
<evidence type="ECO:0000313" key="4">
    <source>
        <dbReference type="EMBL" id="MFD2694661.1"/>
    </source>
</evidence>
<dbReference type="InterPro" id="IPR016997">
    <property type="entry name" value="UCP032442"/>
</dbReference>
<dbReference type="PANTHER" id="PTHR37806">
    <property type="entry name" value="LMO0724 PROTEIN"/>
    <property type="match status" value="1"/>
</dbReference>
<evidence type="ECO:0000256" key="2">
    <source>
        <dbReference type="SAM" id="Phobius"/>
    </source>
</evidence>
<feature type="region of interest" description="Disordered" evidence="1">
    <location>
        <begin position="37"/>
        <end position="77"/>
    </location>
</feature>
<evidence type="ECO:0000259" key="3">
    <source>
        <dbReference type="Pfam" id="PF13529"/>
    </source>
</evidence>
<dbReference type="PANTHER" id="PTHR37806:SF1">
    <property type="entry name" value="PEPTIDASE C39-LIKE DOMAIN-CONTAINING PROTEIN"/>
    <property type="match status" value="1"/>
</dbReference>
<feature type="transmembrane region" description="Helical" evidence="2">
    <location>
        <begin position="7"/>
        <end position="27"/>
    </location>
</feature>
<gene>
    <name evidence="4" type="ORF">ACFSUE_13655</name>
</gene>
<feature type="compositionally biased region" description="Basic and acidic residues" evidence="1">
    <location>
        <begin position="57"/>
        <end position="70"/>
    </location>
</feature>
<dbReference type="CDD" id="cd02549">
    <property type="entry name" value="Peptidase_C39A"/>
    <property type="match status" value="1"/>
</dbReference>
<dbReference type="Pfam" id="PF13529">
    <property type="entry name" value="Peptidase_C39_2"/>
    <property type="match status" value="1"/>
</dbReference>
<organism evidence="4 5">
    <name type="scientific">Sporolactobacillus shoreicorticis</name>
    <dbReference type="NCBI Taxonomy" id="1923877"/>
    <lineage>
        <taxon>Bacteria</taxon>
        <taxon>Bacillati</taxon>
        <taxon>Bacillota</taxon>
        <taxon>Bacilli</taxon>
        <taxon>Bacillales</taxon>
        <taxon>Sporolactobacillaceae</taxon>
        <taxon>Sporolactobacillus</taxon>
    </lineage>
</organism>
<comment type="caution">
    <text evidence="4">The sequence shown here is derived from an EMBL/GenBank/DDBJ whole genome shotgun (WGS) entry which is preliminary data.</text>
</comment>
<keyword evidence="2" id="KW-0812">Transmembrane</keyword>
<sequence length="263" mass="29582">MRFVKRIVAILMVLIIIVCAAFMIVLFQNRDSQEGNYEQLQREQTNDSIPMKKKTLPKREKEPELTEKKLSAPYVSQRPELPNGCEVTSLTMLLQSAGVRTNKMLLAEQIKKVPFQSGKWKGNPNEGFVGNMYHGSRANPGLAVYHGPIADLARRYLGGHVVDMTGRPWSAIEKQIALGKPVWTITSINFQPVPASAWQNWPTKQGMIRITFKEHSVLLTGFDKKYVYFNDPLAGGPGSSSDKQAFIKAWHQFGNQALSYTSQ</sequence>
<keyword evidence="5" id="KW-1185">Reference proteome</keyword>
<keyword evidence="2" id="KW-1133">Transmembrane helix</keyword>
<dbReference type="InterPro" id="IPR039564">
    <property type="entry name" value="Peptidase_C39-like"/>
</dbReference>
<evidence type="ECO:0000256" key="1">
    <source>
        <dbReference type="SAM" id="MobiDB-lite"/>
    </source>
</evidence>
<dbReference type="RefSeq" id="WP_253065213.1">
    <property type="nucleotide sequence ID" value="NZ_JAMXWM010000040.1"/>
</dbReference>
<evidence type="ECO:0000313" key="5">
    <source>
        <dbReference type="Proteomes" id="UP001597399"/>
    </source>
</evidence>
<proteinExistence type="predicted"/>
<name>A0ABW5S4D7_9BACL</name>
<dbReference type="InterPro" id="IPR039563">
    <property type="entry name" value="Peptidase_C39_single_dom"/>
</dbReference>
<dbReference type="Gene3D" id="3.90.70.10">
    <property type="entry name" value="Cysteine proteinases"/>
    <property type="match status" value="1"/>
</dbReference>
<keyword evidence="2" id="KW-0472">Membrane</keyword>
<accession>A0ABW5S4D7</accession>
<protein>
    <submittedName>
        <fullName evidence="4">C39 family peptidase</fullName>
    </submittedName>
</protein>
<feature type="domain" description="Peptidase C39-like" evidence="3">
    <location>
        <begin position="71"/>
        <end position="232"/>
    </location>
</feature>
<dbReference type="EMBL" id="JBHUMQ010000029">
    <property type="protein sequence ID" value="MFD2694661.1"/>
    <property type="molecule type" value="Genomic_DNA"/>
</dbReference>
<dbReference type="PIRSF" id="PIRSF032442">
    <property type="entry name" value="UCP032442"/>
    <property type="match status" value="1"/>
</dbReference>